<reference evidence="2 3" key="1">
    <citation type="submission" date="2021-04" db="EMBL/GenBank/DDBJ databases">
        <authorList>
            <person name="De Guttry C."/>
            <person name="Zahm M."/>
            <person name="Klopp C."/>
            <person name="Cabau C."/>
            <person name="Louis A."/>
            <person name="Berthelot C."/>
            <person name="Parey E."/>
            <person name="Roest Crollius H."/>
            <person name="Montfort J."/>
            <person name="Robinson-Rechavi M."/>
            <person name="Bucao C."/>
            <person name="Bouchez O."/>
            <person name="Gislard M."/>
            <person name="Lluch J."/>
            <person name="Milhes M."/>
            <person name="Lampietro C."/>
            <person name="Lopez Roques C."/>
            <person name="Donnadieu C."/>
            <person name="Braasch I."/>
            <person name="Desvignes T."/>
            <person name="Postlethwait J."/>
            <person name="Bobe J."/>
            <person name="Wedekind C."/>
            <person name="Guiguen Y."/>
        </authorList>
    </citation>
    <scope>NUCLEOTIDE SEQUENCE [LARGE SCALE GENOMIC DNA]</scope>
    <source>
        <strain evidence="2">Cs_M1</strain>
        <tissue evidence="2">Blood</tissue>
    </source>
</reference>
<comment type="caution">
    <text evidence="2">The sequence shown here is derived from an EMBL/GenBank/DDBJ whole genome shotgun (WGS) entry which is preliminary data.</text>
</comment>
<feature type="transmembrane region" description="Helical" evidence="1">
    <location>
        <begin position="86"/>
        <end position="103"/>
    </location>
</feature>
<dbReference type="AlphaFoldDB" id="A0AAN8NAM1"/>
<accession>A0AAN8NAM1</accession>
<gene>
    <name evidence="2" type="ORF">J4Q44_G00057850</name>
</gene>
<evidence type="ECO:0000256" key="1">
    <source>
        <dbReference type="SAM" id="Phobius"/>
    </source>
</evidence>
<dbReference type="EMBL" id="JAGTTL010000004">
    <property type="protein sequence ID" value="KAK6323446.1"/>
    <property type="molecule type" value="Genomic_DNA"/>
</dbReference>
<name>A0AAN8NAM1_9TELE</name>
<dbReference type="Proteomes" id="UP001356427">
    <property type="component" value="Unassembled WGS sequence"/>
</dbReference>
<evidence type="ECO:0000313" key="3">
    <source>
        <dbReference type="Proteomes" id="UP001356427"/>
    </source>
</evidence>
<evidence type="ECO:0000313" key="2">
    <source>
        <dbReference type="EMBL" id="KAK6323446.1"/>
    </source>
</evidence>
<feature type="transmembrane region" description="Helical" evidence="1">
    <location>
        <begin position="56"/>
        <end position="80"/>
    </location>
</feature>
<sequence>MVPSARYKMTNLSGHSYHYYACFPWRHFIEWLIQRNRTKLLSYPKTKNTIFEKVKYIYIVGPVFIVRMASEFFVVYGFTFTHGSRLTVPHAICLVFVCWHWLLKSSHCDVFIMYEACRFQVNPKIPSINHSLPTCKAHRQKRACAKNNGFSPLPCGHT</sequence>
<keyword evidence="1" id="KW-0812">Transmembrane</keyword>
<keyword evidence="3" id="KW-1185">Reference proteome</keyword>
<organism evidence="2 3">
    <name type="scientific">Coregonus suidteri</name>
    <dbReference type="NCBI Taxonomy" id="861788"/>
    <lineage>
        <taxon>Eukaryota</taxon>
        <taxon>Metazoa</taxon>
        <taxon>Chordata</taxon>
        <taxon>Craniata</taxon>
        <taxon>Vertebrata</taxon>
        <taxon>Euteleostomi</taxon>
        <taxon>Actinopterygii</taxon>
        <taxon>Neopterygii</taxon>
        <taxon>Teleostei</taxon>
        <taxon>Protacanthopterygii</taxon>
        <taxon>Salmoniformes</taxon>
        <taxon>Salmonidae</taxon>
        <taxon>Coregoninae</taxon>
        <taxon>Coregonus</taxon>
    </lineage>
</organism>
<protein>
    <submittedName>
        <fullName evidence="2">Uncharacterized protein</fullName>
    </submittedName>
</protein>
<keyword evidence="1" id="KW-1133">Transmembrane helix</keyword>
<keyword evidence="1" id="KW-0472">Membrane</keyword>
<proteinExistence type="predicted"/>